<dbReference type="InterPro" id="IPR046977">
    <property type="entry name" value="RsmC/RlmG"/>
</dbReference>
<evidence type="ECO:0000256" key="2">
    <source>
        <dbReference type="ARBA" id="ARBA00022552"/>
    </source>
</evidence>
<protein>
    <submittedName>
        <fullName evidence="7">Ribosomal RNA large subunit methyltransferase G</fullName>
    </submittedName>
</protein>
<evidence type="ECO:0000313" key="8">
    <source>
        <dbReference type="Proteomes" id="UP000195106"/>
    </source>
</evidence>
<proteinExistence type="predicted"/>
<keyword evidence="4 7" id="KW-0808">Transferase</keyword>
<dbReference type="CDD" id="cd02440">
    <property type="entry name" value="AdoMet_MTases"/>
    <property type="match status" value="1"/>
</dbReference>
<dbReference type="Pfam" id="PF05175">
    <property type="entry name" value="MTS"/>
    <property type="match status" value="1"/>
</dbReference>
<comment type="caution">
    <text evidence="7">The sequence shown here is derived from an EMBL/GenBank/DDBJ whole genome shotgun (WGS) entry which is preliminary data.</text>
</comment>
<dbReference type="SUPFAM" id="SSF53335">
    <property type="entry name" value="S-adenosyl-L-methionine-dependent methyltransferases"/>
    <property type="match status" value="1"/>
</dbReference>
<evidence type="ECO:0000256" key="3">
    <source>
        <dbReference type="ARBA" id="ARBA00022603"/>
    </source>
</evidence>
<dbReference type="PANTHER" id="PTHR47816:SF5">
    <property type="entry name" value="RIBOSOMAL RNA LARGE SUBUNIT METHYLTRANSFERASE G"/>
    <property type="match status" value="1"/>
</dbReference>
<dbReference type="GO" id="GO:0032259">
    <property type="term" value="P:methylation"/>
    <property type="evidence" value="ECO:0007669"/>
    <property type="project" value="UniProtKB-KW"/>
</dbReference>
<reference evidence="7 8" key="1">
    <citation type="submission" date="2016-08" db="EMBL/GenBank/DDBJ databases">
        <title>Genome sequence of Clavibacter michiganensis spp. strain CASJ009.</title>
        <authorList>
            <person name="Thapa S.P."/>
            <person name="Coaker G."/>
        </authorList>
    </citation>
    <scope>NUCLEOTIDE SEQUENCE [LARGE SCALE GENOMIC DNA]</scope>
    <source>
        <strain evidence="7">CASJ009</strain>
    </source>
</reference>
<dbReference type="PANTHER" id="PTHR47816">
    <property type="entry name" value="RIBOSOMAL RNA SMALL SUBUNIT METHYLTRANSFERASE C"/>
    <property type="match status" value="1"/>
</dbReference>
<dbReference type="AlphaFoldDB" id="A0A251XPE2"/>
<organism evidence="7 8">
    <name type="scientific">Clavibacter michiganensis</name>
    <dbReference type="NCBI Taxonomy" id="28447"/>
    <lineage>
        <taxon>Bacteria</taxon>
        <taxon>Bacillati</taxon>
        <taxon>Actinomycetota</taxon>
        <taxon>Actinomycetes</taxon>
        <taxon>Micrococcales</taxon>
        <taxon>Microbacteriaceae</taxon>
        <taxon>Clavibacter</taxon>
    </lineage>
</organism>
<dbReference type="Gene3D" id="3.40.50.150">
    <property type="entry name" value="Vaccinia Virus protein VP39"/>
    <property type="match status" value="2"/>
</dbReference>
<dbReference type="InterPro" id="IPR029063">
    <property type="entry name" value="SAM-dependent_MTases_sf"/>
</dbReference>
<dbReference type="GO" id="GO:0008170">
    <property type="term" value="F:N-methyltransferase activity"/>
    <property type="evidence" value="ECO:0007669"/>
    <property type="project" value="UniProtKB-ARBA"/>
</dbReference>
<gene>
    <name evidence="7" type="primary">rlmG</name>
    <name evidence="7" type="ORF">CMsap09_00485</name>
</gene>
<evidence type="ECO:0000256" key="1">
    <source>
        <dbReference type="ARBA" id="ARBA00022490"/>
    </source>
</evidence>
<dbReference type="GO" id="GO:0008757">
    <property type="term" value="F:S-adenosylmethionine-dependent methyltransferase activity"/>
    <property type="evidence" value="ECO:0007669"/>
    <property type="project" value="InterPro"/>
</dbReference>
<name>A0A251XPE2_9MICO</name>
<keyword evidence="2" id="KW-0698">rRNA processing</keyword>
<dbReference type="InterPro" id="IPR058679">
    <property type="entry name" value="RlmG_N"/>
</dbReference>
<dbReference type="Pfam" id="PF26049">
    <property type="entry name" value="RLMG_N"/>
    <property type="match status" value="1"/>
</dbReference>
<dbReference type="InterPro" id="IPR002052">
    <property type="entry name" value="DNA_methylase_N6_adenine_CS"/>
</dbReference>
<evidence type="ECO:0000313" key="7">
    <source>
        <dbReference type="EMBL" id="OUE07391.1"/>
    </source>
</evidence>
<accession>A0A251XPE2</accession>
<feature type="domain" description="RlmG N-terminal" evidence="6">
    <location>
        <begin position="29"/>
        <end position="211"/>
    </location>
</feature>
<dbReference type="EMBL" id="MDHJ01000001">
    <property type="protein sequence ID" value="OUE07391.1"/>
    <property type="molecule type" value="Genomic_DNA"/>
</dbReference>
<dbReference type="PROSITE" id="PS00092">
    <property type="entry name" value="N6_MTASE"/>
    <property type="match status" value="1"/>
</dbReference>
<evidence type="ECO:0000256" key="4">
    <source>
        <dbReference type="ARBA" id="ARBA00022679"/>
    </source>
</evidence>
<dbReference type="GO" id="GO:0003676">
    <property type="term" value="F:nucleic acid binding"/>
    <property type="evidence" value="ECO:0007669"/>
    <property type="project" value="InterPro"/>
</dbReference>
<evidence type="ECO:0000259" key="6">
    <source>
        <dbReference type="Pfam" id="PF26049"/>
    </source>
</evidence>
<evidence type="ECO:0000259" key="5">
    <source>
        <dbReference type="Pfam" id="PF05175"/>
    </source>
</evidence>
<dbReference type="GO" id="GO:0006364">
    <property type="term" value="P:rRNA processing"/>
    <property type="evidence" value="ECO:0007669"/>
    <property type="project" value="UniProtKB-KW"/>
</dbReference>
<keyword evidence="1" id="KW-0963">Cytoplasm</keyword>
<dbReference type="Proteomes" id="UP000195106">
    <property type="component" value="Unassembled WGS sequence"/>
</dbReference>
<keyword evidence="3 7" id="KW-0489">Methyltransferase</keyword>
<feature type="domain" description="Methyltransferase small" evidence="5">
    <location>
        <begin position="234"/>
        <end position="403"/>
    </location>
</feature>
<sequence length="413" mass="42662">MSDAAADPAPGPSSLLAAASADDLLDLGALRRRPDVEADNLFAVDAADRLLLDELLALLAAAADAGRPVRPDELVVIGDQYGALALGAAAALRRSGATDPLRLRVHQDALGSETALDLNAELVGETAAIVHHGLDVALAAGARVVLARLPRSLDALDEWAGLVARAAADDVTVLAGGRVKHLTPAMTDVLRGRFADVHATLARQKSRVLVARGPVRDDDGAPYPHGASHPDLGLEVRAHGAAFAGTRIDIGTRFLLTFLPELPEDARSAVDLGCGTGVIASAVALARPELRVVATDQSWAAVDSARATVAANGLAGRVTVVRDDAGATVPDGSADLVLLNPPFHTGATVHVGLAPRLFAAAARMLRPGGQLWTVYNSPLGYRPQLGRIVGPTREAGRNAKFTVAVSTKPDPRA</sequence>
<dbReference type="InterPro" id="IPR007848">
    <property type="entry name" value="Small_mtfrase_dom"/>
</dbReference>